<dbReference type="GO" id="GO:0016491">
    <property type="term" value="F:oxidoreductase activity"/>
    <property type="evidence" value="ECO:0007669"/>
    <property type="project" value="UniProtKB-KW"/>
</dbReference>
<dbReference type="PROSITE" id="PS00079">
    <property type="entry name" value="MULTICOPPER_OXIDASE1"/>
    <property type="match status" value="1"/>
</dbReference>
<name>A0A9W4WW07_9GLOM</name>
<dbReference type="Pfam" id="PF00394">
    <property type="entry name" value="Cu-oxidase"/>
    <property type="match status" value="1"/>
</dbReference>
<dbReference type="InterPro" id="IPR011707">
    <property type="entry name" value="Cu-oxidase-like_N"/>
</dbReference>
<comment type="caution">
    <text evidence="9">The sequence shown here is derived from an EMBL/GenBank/DDBJ whole genome shotgun (WGS) entry which is preliminary data.</text>
</comment>
<feature type="domain" description="Plastocyanin-like" evidence="6">
    <location>
        <begin position="190"/>
        <end position="345"/>
    </location>
</feature>
<dbReference type="InterPro" id="IPR045087">
    <property type="entry name" value="Cu-oxidase_fam"/>
</dbReference>
<dbReference type="Pfam" id="PF07732">
    <property type="entry name" value="Cu-oxidase_3"/>
    <property type="match status" value="1"/>
</dbReference>
<organism evidence="9 10">
    <name type="scientific">Funneliformis geosporum</name>
    <dbReference type="NCBI Taxonomy" id="1117311"/>
    <lineage>
        <taxon>Eukaryota</taxon>
        <taxon>Fungi</taxon>
        <taxon>Fungi incertae sedis</taxon>
        <taxon>Mucoromycota</taxon>
        <taxon>Glomeromycotina</taxon>
        <taxon>Glomeromycetes</taxon>
        <taxon>Glomerales</taxon>
        <taxon>Glomeraceae</taxon>
        <taxon>Funneliformis</taxon>
    </lineage>
</organism>
<dbReference type="Proteomes" id="UP001153678">
    <property type="component" value="Unassembled WGS sequence"/>
</dbReference>
<gene>
    <name evidence="9" type="ORF">FWILDA_LOCUS3247</name>
</gene>
<dbReference type="FunFam" id="2.60.40.420:FF:000045">
    <property type="entry name" value="Laccase 2"/>
    <property type="match status" value="1"/>
</dbReference>
<evidence type="ECO:0000256" key="5">
    <source>
        <dbReference type="SAM" id="SignalP"/>
    </source>
</evidence>
<dbReference type="InterPro" id="IPR002355">
    <property type="entry name" value="Cu_oxidase_Cu_BS"/>
</dbReference>
<dbReference type="InterPro" id="IPR001117">
    <property type="entry name" value="Cu-oxidase_2nd"/>
</dbReference>
<feature type="chain" id="PRO_5040801891" evidence="5">
    <location>
        <begin position="18"/>
        <end position="583"/>
    </location>
</feature>
<dbReference type="SUPFAM" id="SSF49503">
    <property type="entry name" value="Cupredoxins"/>
    <property type="match status" value="3"/>
</dbReference>
<keyword evidence="5" id="KW-0732">Signal</keyword>
<dbReference type="PROSITE" id="PS00080">
    <property type="entry name" value="MULTICOPPER_OXIDASE2"/>
    <property type="match status" value="1"/>
</dbReference>
<dbReference type="GO" id="GO:0005507">
    <property type="term" value="F:copper ion binding"/>
    <property type="evidence" value="ECO:0007669"/>
    <property type="project" value="InterPro"/>
</dbReference>
<keyword evidence="4" id="KW-0186">Copper</keyword>
<dbReference type="PANTHER" id="PTHR11709">
    <property type="entry name" value="MULTI-COPPER OXIDASE"/>
    <property type="match status" value="1"/>
</dbReference>
<feature type="domain" description="Plastocyanin-like" evidence="8">
    <location>
        <begin position="59"/>
        <end position="180"/>
    </location>
</feature>
<evidence type="ECO:0000313" key="10">
    <source>
        <dbReference type="Proteomes" id="UP001153678"/>
    </source>
</evidence>
<feature type="signal peptide" evidence="5">
    <location>
        <begin position="1"/>
        <end position="17"/>
    </location>
</feature>
<feature type="domain" description="Plastocyanin-like" evidence="7">
    <location>
        <begin position="428"/>
        <end position="540"/>
    </location>
</feature>
<dbReference type="Gene3D" id="2.60.40.420">
    <property type="entry name" value="Cupredoxins - blue copper proteins"/>
    <property type="match status" value="3"/>
</dbReference>
<evidence type="ECO:0000256" key="1">
    <source>
        <dbReference type="ARBA" id="ARBA00010609"/>
    </source>
</evidence>
<dbReference type="PANTHER" id="PTHR11709:SF511">
    <property type="entry name" value="LACCASE"/>
    <property type="match status" value="1"/>
</dbReference>
<sequence length="583" mass="65742">MKLEISFLVLFITSALSNPIFVRQEHKRNLDLQTNIFEHFLPLPKTNTPVSRYYDLVVSRTELAPDGCLTEAFTVNNQYPAPIIHVNKGDRIIAKVTNHLGPNEPTAMHWHGMFQRGTNWYDGVPGMVIENSTQCPIPNDVSFVYDFSTGKQSGTFWYHAHIRGQYAEGIRGPLIIHDPDDPYRDNYDYEYAVTLSDWYHDRIAELIEKRMAPSYGVGRYDCSAAPAGSKCQKDNPLAVYKFKSGKRYRLRLINTSAMAHFIFSIDSHPLMIIEADGSYTIPYTVNRLPIAIGQRYSVIVKADQKIDNYWIRASIDSRCILNTTETLNSNSAINYNVTGILRYIGAEKIEPTTTAFTEELPVCLGVPQNNLKLLKPEPVPGPVTDHILFNVTFGTDQFNISRAFINNSSFVGDINDPTIKKLATHEINSVAEIPLKANAYPLENPDGVVDITILNSNGGIHPFHLHGHIFYVLGTGPGLVVDESLLNLVDPFPRDVFSVNATSWARFRFKTNNPGVWSFHCHIEFHVEMGMIAQLVELPNELSKVQLPEPVLDLCEKYSSSNKPDSKKRSNNRLKVDMKVLKV</sequence>
<evidence type="ECO:0000313" key="9">
    <source>
        <dbReference type="EMBL" id="CAI2167772.1"/>
    </source>
</evidence>
<keyword evidence="2" id="KW-0479">Metal-binding</keyword>
<proteinExistence type="inferred from homology"/>
<protein>
    <submittedName>
        <fullName evidence="9">17337_t:CDS:1</fullName>
    </submittedName>
</protein>
<keyword evidence="3" id="KW-0560">Oxidoreductase</keyword>
<evidence type="ECO:0000259" key="7">
    <source>
        <dbReference type="Pfam" id="PF07731"/>
    </source>
</evidence>
<dbReference type="InterPro" id="IPR008972">
    <property type="entry name" value="Cupredoxin"/>
</dbReference>
<dbReference type="Pfam" id="PF07731">
    <property type="entry name" value="Cu-oxidase_2"/>
    <property type="match status" value="1"/>
</dbReference>
<keyword evidence="10" id="KW-1185">Reference proteome</keyword>
<accession>A0A9W4WW07</accession>
<dbReference type="InterPro" id="IPR011706">
    <property type="entry name" value="Cu-oxidase_C"/>
</dbReference>
<dbReference type="EMBL" id="CAMKVN010000421">
    <property type="protein sequence ID" value="CAI2167772.1"/>
    <property type="molecule type" value="Genomic_DNA"/>
</dbReference>
<evidence type="ECO:0000256" key="3">
    <source>
        <dbReference type="ARBA" id="ARBA00023002"/>
    </source>
</evidence>
<evidence type="ECO:0000259" key="6">
    <source>
        <dbReference type="Pfam" id="PF00394"/>
    </source>
</evidence>
<dbReference type="InterPro" id="IPR033138">
    <property type="entry name" value="Cu_oxidase_CS"/>
</dbReference>
<dbReference type="AlphaFoldDB" id="A0A9W4WW07"/>
<evidence type="ECO:0000256" key="4">
    <source>
        <dbReference type="ARBA" id="ARBA00023008"/>
    </source>
</evidence>
<reference evidence="9" key="1">
    <citation type="submission" date="2022-08" db="EMBL/GenBank/DDBJ databases">
        <authorList>
            <person name="Kallberg Y."/>
            <person name="Tangrot J."/>
            <person name="Rosling A."/>
        </authorList>
    </citation>
    <scope>NUCLEOTIDE SEQUENCE</scope>
    <source>
        <strain evidence="9">Wild A</strain>
    </source>
</reference>
<dbReference type="OrthoDB" id="2121828at2759"/>
<evidence type="ECO:0000256" key="2">
    <source>
        <dbReference type="ARBA" id="ARBA00022723"/>
    </source>
</evidence>
<comment type="similarity">
    <text evidence="1">Belongs to the multicopper oxidase family.</text>
</comment>
<evidence type="ECO:0000259" key="8">
    <source>
        <dbReference type="Pfam" id="PF07732"/>
    </source>
</evidence>